<dbReference type="RefSeq" id="WP_147201343.1">
    <property type="nucleotide sequence ID" value="NZ_AUII01000011.1"/>
</dbReference>
<dbReference type="AlphaFoldDB" id="A0A511D916"/>
<dbReference type="OrthoDB" id="5179444at2"/>
<keyword evidence="2" id="KW-1185">Reference proteome</keyword>
<organism evidence="1 2">
    <name type="scientific">Pseudonocardia asaccharolytica DSM 44247 = NBRC 16224</name>
    <dbReference type="NCBI Taxonomy" id="1123024"/>
    <lineage>
        <taxon>Bacteria</taxon>
        <taxon>Bacillati</taxon>
        <taxon>Actinomycetota</taxon>
        <taxon>Actinomycetes</taxon>
        <taxon>Pseudonocardiales</taxon>
        <taxon>Pseudonocardiaceae</taxon>
        <taxon>Pseudonocardia</taxon>
    </lineage>
</organism>
<gene>
    <name evidence="1" type="ORF">PA7_47300</name>
</gene>
<accession>A0A511D916</accession>
<reference evidence="1 2" key="1">
    <citation type="submission" date="2019-07" db="EMBL/GenBank/DDBJ databases">
        <title>Whole genome shotgun sequence of Pseudonocardia asaccharolytica NBRC 16224.</title>
        <authorList>
            <person name="Hosoyama A."/>
            <person name="Uohara A."/>
            <person name="Ohji S."/>
            <person name="Ichikawa N."/>
        </authorList>
    </citation>
    <scope>NUCLEOTIDE SEQUENCE [LARGE SCALE GENOMIC DNA]</scope>
    <source>
        <strain evidence="1 2">NBRC 16224</strain>
    </source>
</reference>
<evidence type="ECO:0000313" key="2">
    <source>
        <dbReference type="Proteomes" id="UP000321328"/>
    </source>
</evidence>
<protein>
    <submittedName>
        <fullName evidence="1">Uncharacterized protein</fullName>
    </submittedName>
</protein>
<dbReference type="Proteomes" id="UP000321328">
    <property type="component" value="Unassembled WGS sequence"/>
</dbReference>
<name>A0A511D916_9PSEU</name>
<dbReference type="EMBL" id="BJVI01000107">
    <property type="protein sequence ID" value="GEL20893.1"/>
    <property type="molecule type" value="Genomic_DNA"/>
</dbReference>
<evidence type="ECO:0000313" key="1">
    <source>
        <dbReference type="EMBL" id="GEL20893.1"/>
    </source>
</evidence>
<sequence>MATQQETLLRRATTVRRVDALFRAMSTDFLLREQFITNPTQVLCEYVHGERLPPDRAEICNQLLYAIVSDRKLLVWFHEYAYERRGKVPTGEEFVQAFSQAVVDRSSKNVVQALLKCAGQDKELYGFDEDLLHFLMDVGAIRAGLTRDIGTDVAAAEAVAADDAVAAGTLTAVTWSTFVGTGTSTSPSTGTDPFTRSPFTRPTTAVVLMNDEFGPDYVMVTLDALADYAFRLKETGALGPT</sequence>
<proteinExistence type="predicted"/>
<comment type="caution">
    <text evidence="1">The sequence shown here is derived from an EMBL/GenBank/DDBJ whole genome shotgun (WGS) entry which is preliminary data.</text>
</comment>
<dbReference type="STRING" id="1123024.GCA_000423625_02679"/>